<organism evidence="1 2">
    <name type="scientific">Araneus ventricosus</name>
    <name type="common">Orbweaver spider</name>
    <name type="synonym">Epeira ventricosa</name>
    <dbReference type="NCBI Taxonomy" id="182803"/>
    <lineage>
        <taxon>Eukaryota</taxon>
        <taxon>Metazoa</taxon>
        <taxon>Ecdysozoa</taxon>
        <taxon>Arthropoda</taxon>
        <taxon>Chelicerata</taxon>
        <taxon>Arachnida</taxon>
        <taxon>Araneae</taxon>
        <taxon>Araneomorphae</taxon>
        <taxon>Entelegynae</taxon>
        <taxon>Araneoidea</taxon>
        <taxon>Araneidae</taxon>
        <taxon>Araneus</taxon>
    </lineage>
</organism>
<accession>A0A4Y2F969</accession>
<gene>
    <name evidence="1" type="ORF">AVEN_14879_1</name>
</gene>
<keyword evidence="2" id="KW-1185">Reference proteome</keyword>
<reference evidence="1 2" key="1">
    <citation type="journal article" date="2019" name="Sci. Rep.">
        <title>Orb-weaving spider Araneus ventricosus genome elucidates the spidroin gene catalogue.</title>
        <authorList>
            <person name="Kono N."/>
            <person name="Nakamura H."/>
            <person name="Ohtoshi R."/>
            <person name="Moran D.A.P."/>
            <person name="Shinohara A."/>
            <person name="Yoshida Y."/>
            <person name="Fujiwara M."/>
            <person name="Mori M."/>
            <person name="Tomita M."/>
            <person name="Arakawa K."/>
        </authorList>
    </citation>
    <scope>NUCLEOTIDE SEQUENCE [LARGE SCALE GENOMIC DNA]</scope>
</reference>
<dbReference type="AlphaFoldDB" id="A0A4Y2F969"/>
<sequence>MNDSHCNSSSTKAEVTTANRILRLYVRTEESSSELIQLTHYIMRVQYRNKTLVGVIKNSRYLSEDLKKLVDSVIYHNTFTAHPENLLLSMLAEERRHFRKLAVRRIIKARGSSSVERRRFVVPKINFKANQHIEMIDWFKCDFTQPPITANFTVEQLKYIAENGSIKDLLNLQISTSYTIAGALCKTCD</sequence>
<dbReference type="PANTHER" id="PTHR46409:SF1">
    <property type="entry name" value="HTH PSQ-TYPE DOMAIN-CONTAINING PROTEIN"/>
    <property type="match status" value="1"/>
</dbReference>
<proteinExistence type="predicted"/>
<evidence type="ECO:0000313" key="1">
    <source>
        <dbReference type="EMBL" id="GBM36889.1"/>
    </source>
</evidence>
<comment type="caution">
    <text evidence="1">The sequence shown here is derived from an EMBL/GenBank/DDBJ whole genome shotgun (WGS) entry which is preliminary data.</text>
</comment>
<evidence type="ECO:0000313" key="2">
    <source>
        <dbReference type="Proteomes" id="UP000499080"/>
    </source>
</evidence>
<name>A0A4Y2F969_ARAVE</name>
<dbReference type="EMBL" id="BGPR01000823">
    <property type="protein sequence ID" value="GBM36889.1"/>
    <property type="molecule type" value="Genomic_DNA"/>
</dbReference>
<protein>
    <submittedName>
        <fullName evidence="1">Uncharacterized protein</fullName>
    </submittedName>
</protein>
<dbReference type="PANTHER" id="PTHR46409">
    <property type="entry name" value="HTH PSQ-TYPE DOMAIN-CONTAINING PROTEIN"/>
    <property type="match status" value="1"/>
</dbReference>
<dbReference type="Proteomes" id="UP000499080">
    <property type="component" value="Unassembled WGS sequence"/>
</dbReference>